<dbReference type="Pfam" id="PF02517">
    <property type="entry name" value="Rce1-like"/>
    <property type="match status" value="1"/>
</dbReference>
<keyword evidence="3" id="KW-0378">Hydrolase</keyword>
<feature type="transmembrane region" description="Helical" evidence="1">
    <location>
        <begin position="73"/>
        <end position="98"/>
    </location>
</feature>
<sequence length="216" mass="23171">MKKKYLAAEFAAIFILFALPPLFAKQPSSAVIPWKTGLNTLVQLAVAALLDVQCGRTKAFFKTRGFKSAVSLLVWWPLSLGTMMLVYAAVCLVCALVPGGKMFYAAQSVPSAALQWGMLAVNLAAGAFYEEVLYREFLPETAILLGAGGRLRIAAEVTVIAVFAFSHLYMGIPAVVNAALCGTVLRLCFVKTGSVAAGFLAHFTYNMLVMVFCALV</sequence>
<dbReference type="EMBL" id="CP064936">
    <property type="protein sequence ID" value="QPZ99940.1"/>
    <property type="molecule type" value="Genomic_DNA"/>
</dbReference>
<dbReference type="GO" id="GO:0006508">
    <property type="term" value="P:proteolysis"/>
    <property type="evidence" value="ECO:0007669"/>
    <property type="project" value="UniProtKB-KW"/>
</dbReference>
<evidence type="ECO:0000259" key="2">
    <source>
        <dbReference type="Pfam" id="PF02517"/>
    </source>
</evidence>
<feature type="transmembrane region" description="Helical" evidence="1">
    <location>
        <begin position="196"/>
        <end position="215"/>
    </location>
</feature>
<protein>
    <submittedName>
        <fullName evidence="3">CPBP family intramembrane metalloprotease</fullName>
    </submittedName>
</protein>
<dbReference type="GO" id="GO:0080120">
    <property type="term" value="P:CAAX-box protein maturation"/>
    <property type="evidence" value="ECO:0007669"/>
    <property type="project" value="UniProtKB-ARBA"/>
</dbReference>
<dbReference type="GO" id="GO:0004175">
    <property type="term" value="F:endopeptidase activity"/>
    <property type="evidence" value="ECO:0007669"/>
    <property type="project" value="UniProtKB-ARBA"/>
</dbReference>
<evidence type="ECO:0000313" key="4">
    <source>
        <dbReference type="Proteomes" id="UP000595224"/>
    </source>
</evidence>
<keyword evidence="1" id="KW-0472">Membrane</keyword>
<keyword evidence="3" id="KW-0645">Protease</keyword>
<organism evidence="3 4">
    <name type="scientific">Treponema peruense</name>
    <dbReference type="NCBI Taxonomy" id="2787628"/>
    <lineage>
        <taxon>Bacteria</taxon>
        <taxon>Pseudomonadati</taxon>
        <taxon>Spirochaetota</taxon>
        <taxon>Spirochaetia</taxon>
        <taxon>Spirochaetales</taxon>
        <taxon>Treponemataceae</taxon>
        <taxon>Treponema</taxon>
    </lineage>
</organism>
<dbReference type="AlphaFoldDB" id="A0A7T3RBB6"/>
<feature type="domain" description="CAAX prenyl protease 2/Lysostaphin resistance protein A-like" evidence="2">
    <location>
        <begin position="115"/>
        <end position="207"/>
    </location>
</feature>
<proteinExistence type="predicted"/>
<dbReference type="RefSeq" id="WP_198441843.1">
    <property type="nucleotide sequence ID" value="NZ_CBCSHE010000003.1"/>
</dbReference>
<dbReference type="KEGG" id="tper:IWA51_06535"/>
<keyword evidence="1" id="KW-1133">Transmembrane helix</keyword>
<keyword evidence="3" id="KW-0482">Metalloprotease</keyword>
<keyword evidence="1" id="KW-0812">Transmembrane</keyword>
<evidence type="ECO:0000313" key="3">
    <source>
        <dbReference type="EMBL" id="QPZ99940.1"/>
    </source>
</evidence>
<gene>
    <name evidence="3" type="ORF">IWA51_06535</name>
</gene>
<dbReference type="GO" id="GO:0008237">
    <property type="term" value="F:metallopeptidase activity"/>
    <property type="evidence" value="ECO:0007669"/>
    <property type="project" value="UniProtKB-KW"/>
</dbReference>
<accession>A0A7T3RBB6</accession>
<dbReference type="InterPro" id="IPR003675">
    <property type="entry name" value="Rce1/LyrA-like_dom"/>
</dbReference>
<evidence type="ECO:0000256" key="1">
    <source>
        <dbReference type="SAM" id="Phobius"/>
    </source>
</evidence>
<keyword evidence="4" id="KW-1185">Reference proteome</keyword>
<dbReference type="Proteomes" id="UP000595224">
    <property type="component" value="Chromosome"/>
</dbReference>
<name>A0A7T3RBB6_9SPIR</name>
<feature type="transmembrane region" description="Helical" evidence="1">
    <location>
        <begin position="153"/>
        <end position="176"/>
    </location>
</feature>
<reference evidence="3 4" key="1">
    <citation type="submission" date="2020-11" db="EMBL/GenBank/DDBJ databases">
        <title>Treponema Peruensis nv. sp., first commensal Treponema isolated from human feces.</title>
        <authorList>
            <person name="Belkhou C."/>
            <person name="Raes J."/>
        </authorList>
    </citation>
    <scope>NUCLEOTIDE SEQUENCE [LARGE SCALE GENOMIC DNA]</scope>
    <source>
        <strain evidence="3 4">RCC2812</strain>
    </source>
</reference>